<evidence type="ECO:0000313" key="2">
    <source>
        <dbReference type="EMBL" id="GAA4008839.1"/>
    </source>
</evidence>
<comment type="caution">
    <text evidence="2">The sequence shown here is derived from an EMBL/GenBank/DDBJ whole genome shotgun (WGS) entry which is preliminary data.</text>
</comment>
<proteinExistence type="predicted"/>
<protein>
    <submittedName>
        <fullName evidence="2">Uncharacterized protein</fullName>
    </submittedName>
</protein>
<dbReference type="Proteomes" id="UP001500456">
    <property type="component" value="Unassembled WGS sequence"/>
</dbReference>
<name>A0ABP7SAH4_9ACTN</name>
<feature type="compositionally biased region" description="Acidic residues" evidence="1">
    <location>
        <begin position="35"/>
        <end position="70"/>
    </location>
</feature>
<gene>
    <name evidence="2" type="ORF">GCM10022232_56850</name>
</gene>
<evidence type="ECO:0000313" key="3">
    <source>
        <dbReference type="Proteomes" id="UP001500456"/>
    </source>
</evidence>
<sequence length="128" mass="12991">MVAVTGLPPVVVGQEPRAETGDGGGAAEAAADLLAEAEADVEADADADVDTDGDGEGDGDDAETEGDAEVVGENRPLTALPASGPESDDLMRMPPVIAPATNAVATTPIATVRRFVLPRRDRRCRAAL</sequence>
<accession>A0ABP7SAH4</accession>
<feature type="region of interest" description="Disordered" evidence="1">
    <location>
        <begin position="1"/>
        <end position="93"/>
    </location>
</feature>
<evidence type="ECO:0000256" key="1">
    <source>
        <dbReference type="SAM" id="MobiDB-lite"/>
    </source>
</evidence>
<dbReference type="EMBL" id="BAAAZX010000017">
    <property type="protein sequence ID" value="GAA4008839.1"/>
    <property type="molecule type" value="Genomic_DNA"/>
</dbReference>
<organism evidence="2 3">
    <name type="scientific">Streptomyces plumbiresistens</name>
    <dbReference type="NCBI Taxonomy" id="511811"/>
    <lineage>
        <taxon>Bacteria</taxon>
        <taxon>Bacillati</taxon>
        <taxon>Actinomycetota</taxon>
        <taxon>Actinomycetes</taxon>
        <taxon>Kitasatosporales</taxon>
        <taxon>Streptomycetaceae</taxon>
        <taxon>Streptomyces</taxon>
    </lineage>
</organism>
<keyword evidence="3" id="KW-1185">Reference proteome</keyword>
<reference evidence="3" key="1">
    <citation type="journal article" date="2019" name="Int. J. Syst. Evol. Microbiol.">
        <title>The Global Catalogue of Microorganisms (GCM) 10K type strain sequencing project: providing services to taxonomists for standard genome sequencing and annotation.</title>
        <authorList>
            <consortium name="The Broad Institute Genomics Platform"/>
            <consortium name="The Broad Institute Genome Sequencing Center for Infectious Disease"/>
            <person name="Wu L."/>
            <person name="Ma J."/>
        </authorList>
    </citation>
    <scope>NUCLEOTIDE SEQUENCE [LARGE SCALE GENOMIC DNA]</scope>
    <source>
        <strain evidence="3">JCM 16924</strain>
    </source>
</reference>